<dbReference type="RefSeq" id="WP_218587482.1">
    <property type="nucleotide sequence ID" value="NZ_FQUL01000080.1"/>
</dbReference>
<protein>
    <submittedName>
        <fullName evidence="1">Uncharacterized protein</fullName>
    </submittedName>
</protein>
<dbReference type="EMBL" id="FQUL01000080">
    <property type="protein sequence ID" value="SHF06444.1"/>
    <property type="molecule type" value="Genomic_DNA"/>
</dbReference>
<proteinExistence type="predicted"/>
<evidence type="ECO:0000313" key="1">
    <source>
        <dbReference type="EMBL" id="SHF06444.1"/>
    </source>
</evidence>
<sequence>KSIHSWNLHNYRDTTRADLGHHLIYQVAVLRRPGHDPCHLAVEIRALVGRGDLGIDDRATGARCR</sequence>
<reference evidence="2" key="1">
    <citation type="submission" date="2016-11" db="EMBL/GenBank/DDBJ databases">
        <authorList>
            <person name="Varghese N."/>
            <person name="Submissions S."/>
        </authorList>
    </citation>
    <scope>NUCLEOTIDE SEQUENCE [LARGE SCALE GENOMIC DNA]</scope>
    <source>
        <strain evidence="2">DSM 19514</strain>
    </source>
</reference>
<dbReference type="Proteomes" id="UP000184295">
    <property type="component" value="Unassembled WGS sequence"/>
</dbReference>
<organism evidence="1 2">
    <name type="scientific">Ferrithrix thermotolerans DSM 19514</name>
    <dbReference type="NCBI Taxonomy" id="1121881"/>
    <lineage>
        <taxon>Bacteria</taxon>
        <taxon>Bacillati</taxon>
        <taxon>Actinomycetota</taxon>
        <taxon>Acidimicrobiia</taxon>
        <taxon>Acidimicrobiales</taxon>
        <taxon>Acidimicrobiaceae</taxon>
        <taxon>Ferrithrix</taxon>
    </lineage>
</organism>
<name>A0A1M4YL09_9ACTN</name>
<evidence type="ECO:0000313" key="2">
    <source>
        <dbReference type="Proteomes" id="UP000184295"/>
    </source>
</evidence>
<keyword evidence="2" id="KW-1185">Reference proteome</keyword>
<dbReference type="AlphaFoldDB" id="A0A1M4YL09"/>
<gene>
    <name evidence="1" type="ORF">SAMN02745225_02362</name>
</gene>
<accession>A0A1M4YL09</accession>
<feature type="non-terminal residue" evidence="1">
    <location>
        <position position="1"/>
    </location>
</feature>